<proteinExistence type="predicted"/>
<dbReference type="AlphaFoldDB" id="A0AAV9W0E4"/>
<evidence type="ECO:0000313" key="3">
    <source>
        <dbReference type="Proteomes" id="UP001370758"/>
    </source>
</evidence>
<evidence type="ECO:0008006" key="4">
    <source>
        <dbReference type="Google" id="ProtNLM"/>
    </source>
</evidence>
<comment type="caution">
    <text evidence="2">The sequence shown here is derived from an EMBL/GenBank/DDBJ whole genome shotgun (WGS) entry which is preliminary data.</text>
</comment>
<evidence type="ECO:0000313" key="2">
    <source>
        <dbReference type="EMBL" id="KAK6499111.1"/>
    </source>
</evidence>
<evidence type="ECO:0000256" key="1">
    <source>
        <dbReference type="SAM" id="Phobius"/>
    </source>
</evidence>
<feature type="transmembrane region" description="Helical" evidence="1">
    <location>
        <begin position="334"/>
        <end position="361"/>
    </location>
</feature>
<keyword evidence="3" id="KW-1185">Reference proteome</keyword>
<protein>
    <recommendedName>
        <fullName evidence="4">HNH nuclease domain-containing protein</fullName>
    </recommendedName>
</protein>
<keyword evidence="1" id="KW-1133">Transmembrane helix</keyword>
<dbReference type="EMBL" id="JAVHJL010000008">
    <property type="protein sequence ID" value="KAK6499111.1"/>
    <property type="molecule type" value="Genomic_DNA"/>
</dbReference>
<reference evidence="2 3" key="1">
    <citation type="submission" date="2023-08" db="EMBL/GenBank/DDBJ databases">
        <authorList>
            <person name="Palmer J.M."/>
        </authorList>
    </citation>
    <scope>NUCLEOTIDE SEQUENCE [LARGE SCALE GENOMIC DNA]</scope>
    <source>
        <strain evidence="2 3">TWF481</strain>
    </source>
</reference>
<keyword evidence="1" id="KW-0812">Transmembrane</keyword>
<keyword evidence="1" id="KW-0472">Membrane</keyword>
<name>A0AAV9W0E4_9PEZI</name>
<dbReference type="Proteomes" id="UP001370758">
    <property type="component" value="Unassembled WGS sequence"/>
</dbReference>
<organism evidence="2 3">
    <name type="scientific">Arthrobotrys musiformis</name>
    <dbReference type="NCBI Taxonomy" id="47236"/>
    <lineage>
        <taxon>Eukaryota</taxon>
        <taxon>Fungi</taxon>
        <taxon>Dikarya</taxon>
        <taxon>Ascomycota</taxon>
        <taxon>Pezizomycotina</taxon>
        <taxon>Orbiliomycetes</taxon>
        <taxon>Orbiliales</taxon>
        <taxon>Orbiliaceae</taxon>
        <taxon>Arthrobotrys</taxon>
    </lineage>
</organism>
<sequence length="363" mass="41116">MEIQTSPSSSMSDEQRHLIGRTIWDWNDCGNYKGDHSHRTHCSSRICATDLLEKLASFFGFYQSEVAVYGLEKSRNAHAALSTHKELCELIKTIKANPSLVKTELGKQAFPDKDDGAVTPFDEQERAINLAANLITMTSCMGSNKDILRLEQGLIQLPWKPRNRWQHKTCLISQEAEKYCSSRVSSYRRPFSHLTLDKNDRVVYVFHHCGFLKENLRVSMDQGSELPAEEYLKRGCIPRQLALEALDTIQGILFPLADAQSKDLISSLVSTSYWDTECEQIPSSSYLTSSEADLNIKYHYFGTRLKDLYDEVSDPRPKTYMGKWLDRKKSARHVMMATLTGVVIAIVLGMLTLGVSGYQAWLG</sequence>
<accession>A0AAV9W0E4</accession>
<gene>
    <name evidence="2" type="ORF">TWF481_011682</name>
</gene>